<dbReference type="InterPro" id="IPR002205">
    <property type="entry name" value="Topo_IIA_dom_A"/>
</dbReference>
<dbReference type="PROSITE" id="PS52040">
    <property type="entry name" value="TOPO_IIA"/>
    <property type="match status" value="1"/>
</dbReference>
<dbReference type="InterPro" id="IPR031660">
    <property type="entry name" value="TOPRIM_C"/>
</dbReference>
<dbReference type="STRING" id="105231.A0A1Y1IPE5"/>
<keyword evidence="7 13" id="KW-0067">ATP-binding</keyword>
<comment type="function">
    <text evidence="13">Control of topological states of DNA by transient breakage and subsequent rejoining of DNA strands. Topoisomerase II makes double-strand breaks.</text>
</comment>
<evidence type="ECO:0000259" key="15">
    <source>
        <dbReference type="PROSITE" id="PS52040"/>
    </source>
</evidence>
<evidence type="ECO:0000256" key="13">
    <source>
        <dbReference type="RuleBase" id="RU362094"/>
    </source>
</evidence>
<feature type="active site" description="O-(5'-phospho-DNA)-tyrosine intermediate" evidence="12">
    <location>
        <position position="818"/>
    </location>
</feature>
<dbReference type="Gene3D" id="3.30.1360.40">
    <property type="match status" value="1"/>
</dbReference>
<keyword evidence="6 13" id="KW-0547">Nucleotide-binding</keyword>
<dbReference type="Gene3D" id="3.40.50.670">
    <property type="match status" value="1"/>
</dbReference>
<organism evidence="16 17">
    <name type="scientific">Klebsormidium nitens</name>
    <name type="common">Green alga</name>
    <name type="synonym">Ulothrix nitens</name>
    <dbReference type="NCBI Taxonomy" id="105231"/>
    <lineage>
        <taxon>Eukaryota</taxon>
        <taxon>Viridiplantae</taxon>
        <taxon>Streptophyta</taxon>
        <taxon>Klebsormidiophyceae</taxon>
        <taxon>Klebsormidiales</taxon>
        <taxon>Klebsormidiaceae</taxon>
        <taxon>Klebsormidium</taxon>
    </lineage>
</organism>
<dbReference type="FunFam" id="3.40.50.670:FF:000001">
    <property type="entry name" value="DNA topoisomerase 2"/>
    <property type="match status" value="1"/>
</dbReference>
<comment type="cofactor">
    <cofactor evidence="2">
        <name>Ca(2+)</name>
        <dbReference type="ChEBI" id="CHEBI:29108"/>
    </cofactor>
</comment>
<dbReference type="PANTHER" id="PTHR10169">
    <property type="entry name" value="DNA TOPOISOMERASE/GYRASE"/>
    <property type="match status" value="1"/>
</dbReference>
<evidence type="ECO:0000256" key="3">
    <source>
        <dbReference type="ARBA" id="ARBA00001946"/>
    </source>
</evidence>
<keyword evidence="17" id="KW-1185">Reference proteome</keyword>
<dbReference type="GO" id="GO:0000819">
    <property type="term" value="P:sister chromatid segregation"/>
    <property type="evidence" value="ECO:0000318"/>
    <property type="project" value="GO_Central"/>
</dbReference>
<dbReference type="SMART" id="SM00434">
    <property type="entry name" value="TOP4c"/>
    <property type="match status" value="1"/>
</dbReference>
<evidence type="ECO:0000313" key="17">
    <source>
        <dbReference type="Proteomes" id="UP000054558"/>
    </source>
</evidence>
<dbReference type="GO" id="GO:0003677">
    <property type="term" value="F:DNA binding"/>
    <property type="evidence" value="ECO:0007669"/>
    <property type="project" value="UniProtKB-UniRule"/>
</dbReference>
<dbReference type="InterPro" id="IPR003594">
    <property type="entry name" value="HATPase_dom"/>
</dbReference>
<comment type="catalytic activity">
    <reaction evidence="1 12 13">
        <text>ATP-dependent breakage, passage and rejoining of double-stranded DNA.</text>
        <dbReference type="EC" id="5.6.2.2"/>
    </reaction>
</comment>
<dbReference type="Pfam" id="PF00521">
    <property type="entry name" value="DNA_topoisoIV"/>
    <property type="match status" value="1"/>
</dbReference>
<dbReference type="SUPFAM" id="SSF54211">
    <property type="entry name" value="Ribosomal protein S5 domain 2-like"/>
    <property type="match status" value="1"/>
</dbReference>
<dbReference type="InterPro" id="IPR001241">
    <property type="entry name" value="Topo_IIA"/>
</dbReference>
<keyword evidence="11 12" id="KW-0413">Isomerase</keyword>
<dbReference type="EMBL" id="DF238021">
    <property type="protein sequence ID" value="GAQ92614.1"/>
    <property type="molecule type" value="Genomic_DNA"/>
</dbReference>
<keyword evidence="9 12" id="KW-0799">Topoisomerase</keyword>
<comment type="subunit">
    <text evidence="13">Homodimer.</text>
</comment>
<feature type="coiled-coil region" evidence="14">
    <location>
        <begin position="1107"/>
        <end position="1134"/>
    </location>
</feature>
<evidence type="ECO:0000313" key="16">
    <source>
        <dbReference type="EMBL" id="GAQ92614.1"/>
    </source>
</evidence>
<dbReference type="GO" id="GO:0005634">
    <property type="term" value="C:nucleus"/>
    <property type="evidence" value="ECO:0000318"/>
    <property type="project" value="GO_Central"/>
</dbReference>
<dbReference type="InterPro" id="IPR018522">
    <property type="entry name" value="TopoIIA_CS"/>
</dbReference>
<dbReference type="InterPro" id="IPR013758">
    <property type="entry name" value="Topo_IIA_A/C_ab"/>
</dbReference>
<name>A0A1Y1IPE5_KLENI</name>
<evidence type="ECO:0000256" key="10">
    <source>
        <dbReference type="ARBA" id="ARBA00023125"/>
    </source>
</evidence>
<dbReference type="GO" id="GO:0005524">
    <property type="term" value="F:ATP binding"/>
    <property type="evidence" value="ECO:0007669"/>
    <property type="project" value="UniProtKB-UniRule"/>
</dbReference>
<dbReference type="Gene3D" id="1.10.268.10">
    <property type="entry name" value="Topoisomerase, domain 3"/>
    <property type="match status" value="1"/>
</dbReference>
<dbReference type="SUPFAM" id="SSF56719">
    <property type="entry name" value="Type II DNA topoisomerase"/>
    <property type="match status" value="1"/>
</dbReference>
<dbReference type="InterPro" id="IPR036890">
    <property type="entry name" value="HATPase_C_sf"/>
</dbReference>
<dbReference type="SUPFAM" id="SSF55874">
    <property type="entry name" value="ATPase domain of HSP90 chaperone/DNA topoisomerase II/histidine kinase"/>
    <property type="match status" value="1"/>
</dbReference>
<dbReference type="PROSITE" id="PS00177">
    <property type="entry name" value="TOPOISOMERASE_II"/>
    <property type="match status" value="1"/>
</dbReference>
<dbReference type="PRINTS" id="PR00418">
    <property type="entry name" value="TPI2FAMILY"/>
</dbReference>
<dbReference type="Pfam" id="PF02518">
    <property type="entry name" value="HATPase_c"/>
    <property type="match status" value="1"/>
</dbReference>
<dbReference type="Gene3D" id="3.30.565.10">
    <property type="entry name" value="Histidine kinase-like ATPase, C-terminal domain"/>
    <property type="match status" value="1"/>
</dbReference>
<dbReference type="InterPro" id="IPR014721">
    <property type="entry name" value="Ribsml_uS5_D2-typ_fold_subgr"/>
</dbReference>
<dbReference type="OMA" id="DAAISLX"/>
<gene>
    <name evidence="16" type="ORF">KFL_010720010</name>
</gene>
<protein>
    <recommendedName>
        <fullName evidence="13">DNA topoisomerase 2</fullName>
        <ecNumber evidence="13">5.6.2.2</ecNumber>
    </recommendedName>
</protein>
<evidence type="ECO:0000256" key="9">
    <source>
        <dbReference type="ARBA" id="ARBA00023029"/>
    </source>
</evidence>
<dbReference type="GO" id="GO:0046872">
    <property type="term" value="F:metal ion binding"/>
    <property type="evidence" value="ECO:0007669"/>
    <property type="project" value="UniProtKB-KW"/>
</dbReference>
<dbReference type="SMART" id="SM00433">
    <property type="entry name" value="TOP2c"/>
    <property type="match status" value="1"/>
</dbReference>
<evidence type="ECO:0000256" key="12">
    <source>
        <dbReference type="PROSITE-ProRule" id="PRU01384"/>
    </source>
</evidence>
<dbReference type="InterPro" id="IPR001154">
    <property type="entry name" value="TopoII_euk"/>
</dbReference>
<feature type="domain" description="Topo IIA-type catalytic" evidence="15">
    <location>
        <begin position="728"/>
        <end position="1144"/>
    </location>
</feature>
<comment type="similarity">
    <text evidence="4 13">Belongs to the type II topoisomerase family.</text>
</comment>
<dbReference type="InterPro" id="IPR050634">
    <property type="entry name" value="DNA_Topoisomerase_II"/>
</dbReference>
<dbReference type="InterPro" id="IPR020568">
    <property type="entry name" value="Ribosomal_Su5_D2-typ_SF"/>
</dbReference>
<accession>A0A1Y1IPE5</accession>
<dbReference type="Gene3D" id="3.30.1490.30">
    <property type="match status" value="1"/>
</dbReference>
<evidence type="ECO:0000256" key="4">
    <source>
        <dbReference type="ARBA" id="ARBA00011080"/>
    </source>
</evidence>
<dbReference type="EC" id="5.6.2.2" evidence="13"/>
<dbReference type="GO" id="GO:0006265">
    <property type="term" value="P:DNA topological change"/>
    <property type="evidence" value="ECO:0007669"/>
    <property type="project" value="UniProtKB-UniRule"/>
</dbReference>
<dbReference type="Proteomes" id="UP000054558">
    <property type="component" value="Unassembled WGS sequence"/>
</dbReference>
<keyword evidence="10 12" id="KW-0238">DNA-binding</keyword>
<keyword evidence="14" id="KW-0175">Coiled coil</keyword>
<dbReference type="PRINTS" id="PR01158">
    <property type="entry name" value="TOPISMRASEII"/>
</dbReference>
<keyword evidence="5" id="KW-0479">Metal-binding</keyword>
<dbReference type="GO" id="GO:0003918">
    <property type="term" value="F:DNA topoisomerase type II (double strand cut, ATP-hydrolyzing) activity"/>
    <property type="evidence" value="ECO:0000318"/>
    <property type="project" value="GO_Central"/>
</dbReference>
<proteinExistence type="inferred from homology"/>
<evidence type="ECO:0000256" key="7">
    <source>
        <dbReference type="ARBA" id="ARBA00022840"/>
    </source>
</evidence>
<dbReference type="OrthoDB" id="276498at2759"/>
<evidence type="ECO:0000256" key="6">
    <source>
        <dbReference type="ARBA" id="ARBA00022741"/>
    </source>
</evidence>
<dbReference type="Gene3D" id="3.30.230.10">
    <property type="match status" value="1"/>
</dbReference>
<evidence type="ECO:0000256" key="14">
    <source>
        <dbReference type="SAM" id="Coils"/>
    </source>
</evidence>
<evidence type="ECO:0000256" key="5">
    <source>
        <dbReference type="ARBA" id="ARBA00022723"/>
    </source>
</evidence>
<comment type="cofactor">
    <cofactor evidence="3">
        <name>Mg(2+)</name>
        <dbReference type="ChEBI" id="CHEBI:18420"/>
    </cofactor>
</comment>
<dbReference type="InterPro" id="IPR013757">
    <property type="entry name" value="Topo_IIA_A_a_sf"/>
</dbReference>
<evidence type="ECO:0000256" key="8">
    <source>
        <dbReference type="ARBA" id="ARBA00022842"/>
    </source>
</evidence>
<dbReference type="InterPro" id="IPR013760">
    <property type="entry name" value="Topo_IIA-like_dom_sf"/>
</dbReference>
<dbReference type="Pfam" id="PF16898">
    <property type="entry name" value="TOPRIM_C"/>
    <property type="match status" value="1"/>
</dbReference>
<dbReference type="Pfam" id="PF00204">
    <property type="entry name" value="DNA_gyraseB"/>
    <property type="match status" value="1"/>
</dbReference>
<reference evidence="16 17" key="1">
    <citation type="journal article" date="2014" name="Nat. Commun.">
        <title>Klebsormidium flaccidum genome reveals primary factors for plant terrestrial adaptation.</title>
        <authorList>
            <person name="Hori K."/>
            <person name="Maruyama F."/>
            <person name="Fujisawa T."/>
            <person name="Togashi T."/>
            <person name="Yamamoto N."/>
            <person name="Seo M."/>
            <person name="Sato S."/>
            <person name="Yamada T."/>
            <person name="Mori H."/>
            <person name="Tajima N."/>
            <person name="Moriyama T."/>
            <person name="Ikeuchi M."/>
            <person name="Watanabe M."/>
            <person name="Wada H."/>
            <person name="Kobayashi K."/>
            <person name="Saito M."/>
            <person name="Masuda T."/>
            <person name="Sasaki-Sekimoto Y."/>
            <person name="Mashiguchi K."/>
            <person name="Awai K."/>
            <person name="Shimojima M."/>
            <person name="Masuda S."/>
            <person name="Iwai M."/>
            <person name="Nobusawa T."/>
            <person name="Narise T."/>
            <person name="Kondo S."/>
            <person name="Saito H."/>
            <person name="Sato R."/>
            <person name="Murakawa M."/>
            <person name="Ihara Y."/>
            <person name="Oshima-Yamada Y."/>
            <person name="Ohtaka K."/>
            <person name="Satoh M."/>
            <person name="Sonobe K."/>
            <person name="Ishii M."/>
            <person name="Ohtani R."/>
            <person name="Kanamori-Sato M."/>
            <person name="Honoki R."/>
            <person name="Miyazaki D."/>
            <person name="Mochizuki H."/>
            <person name="Umetsu J."/>
            <person name="Higashi K."/>
            <person name="Shibata D."/>
            <person name="Kamiya Y."/>
            <person name="Sato N."/>
            <person name="Nakamura Y."/>
            <person name="Tabata S."/>
            <person name="Ida S."/>
            <person name="Kurokawa K."/>
            <person name="Ohta H."/>
        </authorList>
    </citation>
    <scope>NUCLEOTIDE SEQUENCE [LARGE SCALE GENOMIC DNA]</scope>
    <source>
        <strain evidence="16 17">NIES-2285</strain>
    </source>
</reference>
<evidence type="ECO:0000256" key="1">
    <source>
        <dbReference type="ARBA" id="ARBA00000185"/>
    </source>
</evidence>
<dbReference type="PANTHER" id="PTHR10169:SF38">
    <property type="entry name" value="DNA TOPOISOMERASE 2"/>
    <property type="match status" value="1"/>
</dbReference>
<evidence type="ECO:0000256" key="11">
    <source>
        <dbReference type="ARBA" id="ARBA00023235"/>
    </source>
</evidence>
<dbReference type="GO" id="GO:0000712">
    <property type="term" value="P:resolution of meiotic recombination intermediates"/>
    <property type="evidence" value="ECO:0000318"/>
    <property type="project" value="GO_Central"/>
</dbReference>
<dbReference type="InterPro" id="IPR013759">
    <property type="entry name" value="Topo_IIA_B_C"/>
</dbReference>
<dbReference type="AlphaFoldDB" id="A0A1Y1IPE5"/>
<sequence>MAPEEAHAVLREIDLMIGAMTDSFNVQYNKGRWKSHQHVHIKVTIDEPTFRRIKRQHLSARDWRYTVLEPIEHVRRRPDTYIGSKEPVTRECFVADAVEGPISKREITFNPGLYKIFDEALVNAIDRSKRDESLTYIKVTVEGGRVRIKNDGAPIPVVKHHQMTDLYVPVVVFGVLLSGNNFDDSQDRLTGGRNGLGVKLANILSTRFDVEVVDRERNLKLTHSWGEGMVTRGEDTKVKRLAESSKERSSVTVSFVPDFEYFGEAERAFSEDTVALFRRRVMDAAGCTPRPAVSFDGKTIKVKRFVDYVRLYETNGGWVEHVFGPWRLAVSRSAPGSGYSHVSSVNGVVTPMGGTHVDMACNALMRALGQAIRGAERCTTAMKAAIFLVVHVDVANPSFSSQSKDACNTPASRLPRFELPAEVAKKVVDRLKLREVVAESERASDKRLLASTNGTKSWGSALKIPKLDDAPKAGTRDSHRCTLLLTEGDSAKSFAVAGVGALDRTEREYWGIFPLKGKLLNVSEASAKQLAANAEVTRIQRIVGLKHGTSYESVRQLRYGRLVVLADADSDGYHILGLIIHFVETFWPNLVDLGFVCSLRTPIIRAIPSAGKGSCVEFFSERAFSEWIDDERKRRFKIRYYKGLGTHTSAEAKAVFGKMDLVRYTRDDEGHRSMQLAFSGSRSDERKGWIVAATATPPQELTGPEMSLTEFVNNDLVRYGLAASERALPSVWDGLKPSQRKIIFTLLESPEADEIKVAQLAAKVALRTIYKHGETSLASAIVNLAQDFVGAGNINLLQPIGCFGTRLLGGKDAASPRYIFTKLSAPAPLIFRREDSALLRPLTEEGERIEFEHLAPVLPMLLVNGCSGIAWGFSTSIHPRDPKTIMANLRLLLGVGKGAALLPMPPFWRKFRGTVESAGEGKSWVVKGSFERAGNATLRITELPVGTWTETYKELAEGMDGVARVHATSTEEEVRIDLVFESERCLSERLEGDPERALRLRKNVDDGNMYAFDTGGVIRKYGSVEEMLLEFFDARLELYGRRKARMLSDLEEDLRSKRDQRAFVDAVVAGRIAVWRRPAEEVVDDILTLATTADRTEARNMLKMQLASMTSERLVELEGRIRSLETQIAVLEGKTPQLIWSADLDALEKYL</sequence>
<keyword evidence="8" id="KW-0460">Magnesium</keyword>
<dbReference type="InterPro" id="IPR013506">
    <property type="entry name" value="Topo_IIA_bsu_dom2"/>
</dbReference>
<dbReference type="Gene3D" id="3.90.199.10">
    <property type="entry name" value="Topoisomerase II, domain 5"/>
    <property type="match status" value="1"/>
</dbReference>
<evidence type="ECO:0000256" key="2">
    <source>
        <dbReference type="ARBA" id="ARBA00001913"/>
    </source>
</evidence>